<keyword evidence="3" id="KW-1185">Reference proteome</keyword>
<dbReference type="HOGENOM" id="CLU_034692_2_1_1"/>
<protein>
    <recommendedName>
        <fullName evidence="1">F-box domain-containing protein</fullName>
    </recommendedName>
</protein>
<dbReference type="InterPro" id="IPR036047">
    <property type="entry name" value="F-box-like_dom_sf"/>
</dbReference>
<dbReference type="InterPro" id="IPR001810">
    <property type="entry name" value="F-box_dom"/>
</dbReference>
<organism evidence="3">
    <name type="scientific">Arabidopsis lyrata subsp. lyrata</name>
    <name type="common">Lyre-leaved rock-cress</name>
    <dbReference type="NCBI Taxonomy" id="81972"/>
    <lineage>
        <taxon>Eukaryota</taxon>
        <taxon>Viridiplantae</taxon>
        <taxon>Streptophyta</taxon>
        <taxon>Embryophyta</taxon>
        <taxon>Tracheophyta</taxon>
        <taxon>Spermatophyta</taxon>
        <taxon>Magnoliopsida</taxon>
        <taxon>eudicotyledons</taxon>
        <taxon>Gunneridae</taxon>
        <taxon>Pentapetalae</taxon>
        <taxon>rosids</taxon>
        <taxon>malvids</taxon>
        <taxon>Brassicales</taxon>
        <taxon>Brassicaceae</taxon>
        <taxon>Camelineae</taxon>
        <taxon>Arabidopsis</taxon>
    </lineage>
</organism>
<dbReference type="Gramene" id="scaffold_200750.1">
    <property type="protein sequence ID" value="scaffold_200750.1"/>
    <property type="gene ID" value="scaffold_200750.1"/>
</dbReference>
<proteinExistence type="predicted"/>
<dbReference type="SUPFAM" id="SSF81383">
    <property type="entry name" value="F-box domain"/>
    <property type="match status" value="1"/>
</dbReference>
<dbReference type="InterPro" id="IPR017451">
    <property type="entry name" value="F-box-assoc_interact_dom"/>
</dbReference>
<dbReference type="EMBL" id="GL348714">
    <property type="protein sequence ID" value="EFH62960.1"/>
    <property type="molecule type" value="Genomic_DNA"/>
</dbReference>
<evidence type="ECO:0000313" key="3">
    <source>
        <dbReference type="Proteomes" id="UP000008694"/>
    </source>
</evidence>
<feature type="domain" description="F-box" evidence="1">
    <location>
        <begin position="1"/>
        <end position="47"/>
    </location>
</feature>
<dbReference type="NCBIfam" id="TIGR01640">
    <property type="entry name" value="F_box_assoc_1"/>
    <property type="match status" value="2"/>
</dbReference>
<accession>D7KY83</accession>
<reference evidence="3" key="1">
    <citation type="journal article" date="2011" name="Nat. Genet.">
        <title>The Arabidopsis lyrata genome sequence and the basis of rapid genome size change.</title>
        <authorList>
            <person name="Hu T.T."/>
            <person name="Pattyn P."/>
            <person name="Bakker E.G."/>
            <person name="Cao J."/>
            <person name="Cheng J.-F."/>
            <person name="Clark R.M."/>
            <person name="Fahlgren N."/>
            <person name="Fawcett J.A."/>
            <person name="Grimwood J."/>
            <person name="Gundlach H."/>
            <person name="Haberer G."/>
            <person name="Hollister J.D."/>
            <person name="Ossowski S."/>
            <person name="Ottilar R.P."/>
            <person name="Salamov A.A."/>
            <person name="Schneeberger K."/>
            <person name="Spannagl M."/>
            <person name="Wang X."/>
            <person name="Yang L."/>
            <person name="Nasrallah M.E."/>
            <person name="Bergelson J."/>
            <person name="Carrington J.C."/>
            <person name="Gaut B.S."/>
            <person name="Schmutz J."/>
            <person name="Mayer K.F.X."/>
            <person name="Van de Peer Y."/>
            <person name="Grigoriev I.V."/>
            <person name="Nordborg M."/>
            <person name="Weigel D."/>
            <person name="Guo Y.-L."/>
        </authorList>
    </citation>
    <scope>NUCLEOTIDE SEQUENCE [LARGE SCALE GENOMIC DNA]</scope>
    <source>
        <strain evidence="3">cv. MN47</strain>
    </source>
</reference>
<dbReference type="PROSITE" id="PS50181">
    <property type="entry name" value="FBOX"/>
    <property type="match status" value="1"/>
</dbReference>
<dbReference type="PANTHER" id="PTHR31672">
    <property type="entry name" value="BNACNNG10540D PROTEIN"/>
    <property type="match status" value="1"/>
</dbReference>
<sequence>MVPRKLPSDLEEEILFRVPPLSLHCYRSVCKEWNTLFNNKRFVHKNLACGPQEFMLRTHSHIYSISIDLNDDPTIKVRDRFELPGNRYHLEGTYDGNFFMYDFHKGGSVVSNPLLRQTKWIPADEIICSMSMGYDGSRPEKSYSIIGDNSYNTDHLAGKVTRRFAVFEFATNAWKITNHTSFLKESHSELIVSDSNRVSLNGNLYWTAYNYNETACTHTRGLAIYKGDRFSALEQCTITREIEIWVTTNKIGNGDDGDNVVWIKFMTVSIPNFPLVRHNMSSSYFVDNNIYGKSFVMCYLNVKPKQAWIYIVRGDVCKKIKVDEVLCEFLSYVYVPSLITIS</sequence>
<dbReference type="InterPro" id="IPR006527">
    <property type="entry name" value="F-box-assoc_dom_typ1"/>
</dbReference>
<evidence type="ECO:0000259" key="1">
    <source>
        <dbReference type="PROSITE" id="PS50181"/>
    </source>
</evidence>
<evidence type="ECO:0000313" key="2">
    <source>
        <dbReference type="EMBL" id="EFH62960.1"/>
    </source>
</evidence>
<dbReference type="InterPro" id="IPR050796">
    <property type="entry name" value="SCF_F-box_component"/>
</dbReference>
<dbReference type="AlphaFoldDB" id="D7KY83"/>
<dbReference type="Pfam" id="PF00646">
    <property type="entry name" value="F-box"/>
    <property type="match status" value="1"/>
</dbReference>
<dbReference type="SMART" id="SM00256">
    <property type="entry name" value="FBOX"/>
    <property type="match status" value="1"/>
</dbReference>
<dbReference type="Proteomes" id="UP000008694">
    <property type="component" value="Unassembled WGS sequence"/>
</dbReference>
<dbReference type="PANTHER" id="PTHR31672:SF13">
    <property type="entry name" value="F-BOX PROTEIN CPR30-LIKE"/>
    <property type="match status" value="1"/>
</dbReference>
<name>D7KY83_ARALL</name>
<dbReference type="Pfam" id="PF07734">
    <property type="entry name" value="FBA_1"/>
    <property type="match status" value="2"/>
</dbReference>
<gene>
    <name evidence="2" type="ORF">ARALYDRAFT_893676</name>
</gene>